<keyword evidence="5 10" id="KW-0802">TPR repeat</keyword>
<dbReference type="Pfam" id="PF00515">
    <property type="entry name" value="TPR_1"/>
    <property type="match status" value="1"/>
</dbReference>
<comment type="similarity">
    <text evidence="9">Belongs to the Tom70 family.</text>
</comment>
<evidence type="ECO:0000256" key="1">
    <source>
        <dbReference type="ARBA" id="ARBA00004572"/>
    </source>
</evidence>
<keyword evidence="11" id="KW-0675">Receptor</keyword>
<evidence type="ECO:0000256" key="4">
    <source>
        <dbReference type="ARBA" id="ARBA00022787"/>
    </source>
</evidence>
<dbReference type="Gene3D" id="1.25.40.10">
    <property type="entry name" value="Tetratricopeptide repeat domain"/>
    <property type="match status" value="2"/>
</dbReference>
<dbReference type="SMART" id="SM00028">
    <property type="entry name" value="TPR"/>
    <property type="match status" value="6"/>
</dbReference>
<keyword evidence="3" id="KW-0677">Repeat</keyword>
<dbReference type="PROSITE" id="PS50005">
    <property type="entry name" value="TPR"/>
    <property type="match status" value="3"/>
</dbReference>
<proteinExistence type="inferred from homology"/>
<dbReference type="Proteomes" id="UP000230750">
    <property type="component" value="Unassembled WGS sequence"/>
</dbReference>
<evidence type="ECO:0000256" key="7">
    <source>
        <dbReference type="ARBA" id="ARBA00023128"/>
    </source>
</evidence>
<dbReference type="Pfam" id="PF13432">
    <property type="entry name" value="TPR_16"/>
    <property type="match status" value="1"/>
</dbReference>
<evidence type="ECO:0000256" key="6">
    <source>
        <dbReference type="ARBA" id="ARBA00022989"/>
    </source>
</evidence>
<dbReference type="Pfam" id="PF13414">
    <property type="entry name" value="TPR_11"/>
    <property type="match status" value="1"/>
</dbReference>
<feature type="repeat" description="TPR" evidence="10">
    <location>
        <begin position="390"/>
        <end position="423"/>
    </location>
</feature>
<keyword evidence="2" id="KW-0812">Transmembrane</keyword>
<keyword evidence="6" id="KW-1133">Transmembrane helix</keyword>
<reference evidence="11 12" key="1">
    <citation type="journal article" date="2017" name="PLoS Biol.">
        <title>The sea cucumber genome provides insights into morphological evolution and visceral regeneration.</title>
        <authorList>
            <person name="Zhang X."/>
            <person name="Sun L."/>
            <person name="Yuan J."/>
            <person name="Sun Y."/>
            <person name="Gao Y."/>
            <person name="Zhang L."/>
            <person name="Li S."/>
            <person name="Dai H."/>
            <person name="Hamel J.F."/>
            <person name="Liu C."/>
            <person name="Yu Y."/>
            <person name="Liu S."/>
            <person name="Lin W."/>
            <person name="Guo K."/>
            <person name="Jin S."/>
            <person name="Xu P."/>
            <person name="Storey K.B."/>
            <person name="Huan P."/>
            <person name="Zhang T."/>
            <person name="Zhou Y."/>
            <person name="Zhang J."/>
            <person name="Lin C."/>
            <person name="Li X."/>
            <person name="Xing L."/>
            <person name="Huo D."/>
            <person name="Sun M."/>
            <person name="Wang L."/>
            <person name="Mercier A."/>
            <person name="Li F."/>
            <person name="Yang H."/>
            <person name="Xiang J."/>
        </authorList>
    </citation>
    <scope>NUCLEOTIDE SEQUENCE [LARGE SCALE GENOMIC DNA]</scope>
    <source>
        <strain evidence="11">Shaxun</strain>
        <tissue evidence="11">Muscle</tissue>
    </source>
</reference>
<keyword evidence="12" id="KW-1185">Reference proteome</keyword>
<dbReference type="GO" id="GO:0005741">
    <property type="term" value="C:mitochondrial outer membrane"/>
    <property type="evidence" value="ECO:0007669"/>
    <property type="project" value="UniProtKB-SubCell"/>
</dbReference>
<evidence type="ECO:0000256" key="5">
    <source>
        <dbReference type="ARBA" id="ARBA00022803"/>
    </source>
</evidence>
<keyword evidence="4" id="KW-1000">Mitochondrion outer membrane</keyword>
<feature type="repeat" description="TPR" evidence="10">
    <location>
        <begin position="212"/>
        <end position="245"/>
    </location>
</feature>
<evidence type="ECO:0000256" key="2">
    <source>
        <dbReference type="ARBA" id="ARBA00022692"/>
    </source>
</evidence>
<dbReference type="EMBL" id="MRZV01000043">
    <property type="protein sequence ID" value="PIK61001.1"/>
    <property type="molecule type" value="Genomic_DNA"/>
</dbReference>
<dbReference type="OrthoDB" id="66418at2759"/>
<organism evidence="11 12">
    <name type="scientific">Stichopus japonicus</name>
    <name type="common">Sea cucumber</name>
    <dbReference type="NCBI Taxonomy" id="307972"/>
    <lineage>
        <taxon>Eukaryota</taxon>
        <taxon>Metazoa</taxon>
        <taxon>Echinodermata</taxon>
        <taxon>Eleutherozoa</taxon>
        <taxon>Echinozoa</taxon>
        <taxon>Holothuroidea</taxon>
        <taxon>Aspidochirotacea</taxon>
        <taxon>Aspidochirotida</taxon>
        <taxon>Stichopodidae</taxon>
        <taxon>Apostichopus</taxon>
    </lineage>
</organism>
<dbReference type="GO" id="GO:0045039">
    <property type="term" value="P:protein insertion into mitochondrial inner membrane"/>
    <property type="evidence" value="ECO:0007669"/>
    <property type="project" value="TreeGrafter"/>
</dbReference>
<accession>A0A2G8LL65</accession>
<evidence type="ECO:0000256" key="3">
    <source>
        <dbReference type="ARBA" id="ARBA00022737"/>
    </source>
</evidence>
<evidence type="ECO:0000313" key="12">
    <source>
        <dbReference type="Proteomes" id="UP000230750"/>
    </source>
</evidence>
<dbReference type="GO" id="GO:0030150">
    <property type="term" value="P:protein import into mitochondrial matrix"/>
    <property type="evidence" value="ECO:0007669"/>
    <property type="project" value="TreeGrafter"/>
</dbReference>
<comment type="caution">
    <text evidence="11">The sequence shown here is derived from an EMBL/GenBank/DDBJ whole genome shotgun (WGS) entry which is preliminary data.</text>
</comment>
<feature type="repeat" description="TPR" evidence="10">
    <location>
        <begin position="321"/>
        <end position="354"/>
    </location>
</feature>
<comment type="subcellular location">
    <subcellularLocation>
        <location evidence="1">Mitochondrion outer membrane</location>
        <topology evidence="1">Single-pass membrane protein</topology>
    </subcellularLocation>
</comment>
<dbReference type="AlphaFoldDB" id="A0A2G8LL65"/>
<dbReference type="GO" id="GO:0030943">
    <property type="term" value="F:mitochondrion targeting sequence binding"/>
    <property type="evidence" value="ECO:0007669"/>
    <property type="project" value="TreeGrafter"/>
</dbReference>
<protein>
    <submittedName>
        <fullName evidence="11">Putative mitochondrial import receptor subunit TOM70</fullName>
    </submittedName>
</protein>
<dbReference type="GO" id="GO:0008320">
    <property type="term" value="F:protein transmembrane transporter activity"/>
    <property type="evidence" value="ECO:0007669"/>
    <property type="project" value="TreeGrafter"/>
</dbReference>
<name>A0A2G8LL65_STIJA</name>
<dbReference type="InterPro" id="IPR019734">
    <property type="entry name" value="TPR_rpt"/>
</dbReference>
<feature type="non-terminal residue" evidence="11">
    <location>
        <position position="1"/>
    </location>
</feature>
<sequence length="456" mass="51366">HLQKKLNLPRAKAINFSRLDNLKRPSGTTLEAIDIAPQENKQDLSTFYQNRAAAQEQLKNFQEVIEDCSKALELNSKYVKALFRRAKAFEMVQEKMKCLEDTTAVCILEGFGHQAGMFLADKMLKELGKEKASQAYKERQPTLPSGQFIRSYFSSFSNDGITSNTESYMEGEDDDSGFLKAVKAFQNGQAVEAKPDLDKLIAMEDSDKKLRANALIKRGSMYMQEGNALDAMDVFASAVRIDPDNADIYHHRGQLNLLLEKVDDAVKDFEKCQSLNAEFGLAYAQYCYARYRLAILQQSPMQMQEALKQLEECTVKFSTCAEGFALHAQALNDQGQFARADENFQKAIDIEPDNPTAHVHRGLLQLAWKKEPEAAVKLIKKALEIDERCDFAYETLGTIEVQRGNLSAAQGYFDKAIKLARTEIEMAHLYSLSIAAEAQDKVTKKYAITPPKQPFM</sequence>
<evidence type="ECO:0000256" key="10">
    <source>
        <dbReference type="PROSITE-ProRule" id="PRU00339"/>
    </source>
</evidence>
<dbReference type="PANTHER" id="PTHR46208">
    <property type="entry name" value="MITOCHONDRIAL IMPORT RECEPTOR SUBUNIT TOM70"/>
    <property type="match status" value="1"/>
</dbReference>
<dbReference type="InterPro" id="IPR011990">
    <property type="entry name" value="TPR-like_helical_dom_sf"/>
</dbReference>
<keyword evidence="7" id="KW-0496">Mitochondrion</keyword>
<dbReference type="STRING" id="307972.A0A2G8LL65"/>
<evidence type="ECO:0000256" key="9">
    <source>
        <dbReference type="ARBA" id="ARBA00038030"/>
    </source>
</evidence>
<gene>
    <name evidence="11" type="ORF">BSL78_02052</name>
</gene>
<dbReference type="PANTHER" id="PTHR46208:SF1">
    <property type="entry name" value="MITOCHONDRIAL IMPORT RECEPTOR SUBUNIT TOM70"/>
    <property type="match status" value="1"/>
</dbReference>
<keyword evidence="8" id="KW-0472">Membrane</keyword>
<dbReference type="PROSITE" id="PS50293">
    <property type="entry name" value="TPR_REGION"/>
    <property type="match status" value="1"/>
</dbReference>
<evidence type="ECO:0000256" key="8">
    <source>
        <dbReference type="ARBA" id="ARBA00023136"/>
    </source>
</evidence>
<evidence type="ECO:0000313" key="11">
    <source>
        <dbReference type="EMBL" id="PIK61001.1"/>
    </source>
</evidence>
<dbReference type="SUPFAM" id="SSF48452">
    <property type="entry name" value="TPR-like"/>
    <property type="match status" value="2"/>
</dbReference>